<name>A0A7Y0G950_9SPHN</name>
<protein>
    <submittedName>
        <fullName evidence="2">N-acetylmuramidase family protein</fullName>
    </submittedName>
</protein>
<proteinExistence type="predicted"/>
<evidence type="ECO:0000313" key="2">
    <source>
        <dbReference type="EMBL" id="NML93816.1"/>
    </source>
</evidence>
<dbReference type="EMBL" id="JABBGM010000003">
    <property type="protein sequence ID" value="NML93816.1"/>
    <property type="molecule type" value="Genomic_DNA"/>
</dbReference>
<sequence length="218" mass="23992">MNITDLQREIGATPDGIWGPKSTGALLAKFTNTDAPTLSPAEIAGAAVRLGCSIHQIDAVRKVEAAGRGFDAVGRPKILFERHRFHKLTGGRYTPAPFSQRDWGGYDVSSWTKLCSAIATGEVDAAFQSASWGAFQVMGEWWDELGYRSPYALAWSTAQSEGDQLELLIRYIEHNRLQDELAALTSNPETCRAFAAAYNGPSYRKNRYDEKLAQEMAA</sequence>
<dbReference type="Proteomes" id="UP000583556">
    <property type="component" value="Unassembled WGS sequence"/>
</dbReference>
<dbReference type="AlphaFoldDB" id="A0A7Y0G950"/>
<accession>A0A7Y0G950</accession>
<evidence type="ECO:0000259" key="1">
    <source>
        <dbReference type="Pfam" id="PF11860"/>
    </source>
</evidence>
<dbReference type="InterPro" id="IPR024408">
    <property type="entry name" value="Muramidase"/>
</dbReference>
<reference evidence="2 3" key="1">
    <citation type="submission" date="2020-04" db="EMBL/GenBank/DDBJ databases">
        <title>Novosphingobium sp. TW-4 isolated from soil.</title>
        <authorList>
            <person name="Dahal R.H."/>
            <person name="Chaudhary D.K."/>
        </authorList>
    </citation>
    <scope>NUCLEOTIDE SEQUENCE [LARGE SCALE GENOMIC DNA]</scope>
    <source>
        <strain evidence="2 3">TW-4</strain>
    </source>
</reference>
<dbReference type="RefSeq" id="WP_169493079.1">
    <property type="nucleotide sequence ID" value="NZ_JABBGM010000003.1"/>
</dbReference>
<feature type="domain" description="N-acetylmuramidase" evidence="1">
    <location>
        <begin position="55"/>
        <end position="216"/>
    </location>
</feature>
<gene>
    <name evidence="2" type="ORF">HHL27_09065</name>
</gene>
<dbReference type="Pfam" id="PF11860">
    <property type="entry name" value="Muramidase"/>
    <property type="match status" value="1"/>
</dbReference>
<evidence type="ECO:0000313" key="3">
    <source>
        <dbReference type="Proteomes" id="UP000583556"/>
    </source>
</evidence>
<comment type="caution">
    <text evidence="2">The sequence shown here is derived from an EMBL/GenBank/DDBJ whole genome shotgun (WGS) entry which is preliminary data.</text>
</comment>
<organism evidence="2 3">
    <name type="scientific">Novosphingobium olei</name>
    <dbReference type="NCBI Taxonomy" id="2728851"/>
    <lineage>
        <taxon>Bacteria</taxon>
        <taxon>Pseudomonadati</taxon>
        <taxon>Pseudomonadota</taxon>
        <taxon>Alphaproteobacteria</taxon>
        <taxon>Sphingomonadales</taxon>
        <taxon>Sphingomonadaceae</taxon>
        <taxon>Novosphingobium</taxon>
    </lineage>
</organism>
<keyword evidence="3" id="KW-1185">Reference proteome</keyword>